<dbReference type="Proteomes" id="UP000315252">
    <property type="component" value="Unassembled WGS sequence"/>
</dbReference>
<comment type="similarity">
    <text evidence="6">Belongs to the acetyltransferase family. OlsB subfamily.</text>
</comment>
<keyword evidence="13" id="KW-1185">Reference proteome</keyword>
<comment type="caution">
    <text evidence="12">The sequence shown here is derived from an EMBL/GenBank/DDBJ whole genome shotgun (WGS) entry which is preliminary data.</text>
</comment>
<reference evidence="12 13" key="1">
    <citation type="submission" date="2019-06" db="EMBL/GenBank/DDBJ databases">
        <title>Whole genome sequence for Rhodospirillaceae sp. R148.</title>
        <authorList>
            <person name="Wang G."/>
        </authorList>
    </citation>
    <scope>NUCLEOTIDE SEQUENCE [LARGE SCALE GENOMIC DNA]</scope>
    <source>
        <strain evidence="12 13">R148</strain>
    </source>
</reference>
<keyword evidence="2" id="KW-0444">Lipid biosynthesis</keyword>
<dbReference type="SUPFAM" id="SSF55729">
    <property type="entry name" value="Acyl-CoA N-acyltransferases (Nat)"/>
    <property type="match status" value="1"/>
</dbReference>
<dbReference type="RefSeq" id="WP_142897091.1">
    <property type="nucleotide sequence ID" value="NZ_ML660055.1"/>
</dbReference>
<sequence>MVLLDTTEGRPIEERSNNIVLRLAESAAEVRAAQALRYRIFYRDMAAKPSAEVAALERDFDEFDDYCDHLLMLDQSLGGGPESVIGTYRLMRREAAARCGRFYSADEYDISKLLDHPGEILELGRSCIDPDYRKGWAMQLLWKGIVAYVMTYDVELMFGCASLPGTDPQALALPLSYLYRHHLAPEDLRPRAVASRYQAMDLAQEEDILPRQALREMPPLIKGYLRLGGYVGDGAVVDHEFGTTDVCVVVQMASVTGKYRRHYIGDEVKRAGEAPVETLPTSGDQPATDGQDDG</sequence>
<evidence type="ECO:0000256" key="10">
    <source>
        <dbReference type="ARBA" id="ARBA00047785"/>
    </source>
</evidence>
<keyword evidence="5" id="KW-0012">Acyltransferase</keyword>
<evidence type="ECO:0000313" key="12">
    <source>
        <dbReference type="EMBL" id="TQV79911.1"/>
    </source>
</evidence>
<evidence type="ECO:0000256" key="7">
    <source>
        <dbReference type="ARBA" id="ARBA00039058"/>
    </source>
</evidence>
<organism evidence="12 13">
    <name type="scientific">Denitrobaculum tricleocarpae</name>
    <dbReference type="NCBI Taxonomy" id="2591009"/>
    <lineage>
        <taxon>Bacteria</taxon>
        <taxon>Pseudomonadati</taxon>
        <taxon>Pseudomonadota</taxon>
        <taxon>Alphaproteobacteria</taxon>
        <taxon>Rhodospirillales</taxon>
        <taxon>Rhodospirillaceae</taxon>
        <taxon>Denitrobaculum</taxon>
    </lineage>
</organism>
<evidence type="ECO:0000256" key="2">
    <source>
        <dbReference type="ARBA" id="ARBA00022516"/>
    </source>
</evidence>
<accession>A0A545TRZ6</accession>
<dbReference type="InterPro" id="IPR052351">
    <property type="entry name" value="Ornithine_N-alpha-AT"/>
</dbReference>
<name>A0A545TRZ6_9PROT</name>
<dbReference type="Gene3D" id="3.40.630.30">
    <property type="match status" value="1"/>
</dbReference>
<dbReference type="EC" id="2.3.2.30" evidence="7"/>
<protein>
    <recommendedName>
        <fullName evidence="8">L-ornithine N(alpha)-acyltransferase</fullName>
        <ecNumber evidence="7">2.3.2.30</ecNumber>
    </recommendedName>
</protein>
<dbReference type="PANTHER" id="PTHR37323:SF1">
    <property type="entry name" value="L-ORNITHINE N(ALPHA)-ACYLTRANSFERASE"/>
    <property type="match status" value="1"/>
</dbReference>
<proteinExistence type="inferred from homology"/>
<evidence type="ECO:0000256" key="4">
    <source>
        <dbReference type="ARBA" id="ARBA00023098"/>
    </source>
</evidence>
<dbReference type="EMBL" id="VHSH01000004">
    <property type="protein sequence ID" value="TQV79911.1"/>
    <property type="molecule type" value="Genomic_DNA"/>
</dbReference>
<dbReference type="GO" id="GO:0043810">
    <property type="term" value="F:ornithine-acyl [acyl carrier protein] N-acyltransferase activity"/>
    <property type="evidence" value="ECO:0007669"/>
    <property type="project" value="UniProtKB-EC"/>
</dbReference>
<dbReference type="GO" id="GO:0006629">
    <property type="term" value="P:lipid metabolic process"/>
    <property type="evidence" value="ECO:0007669"/>
    <property type="project" value="UniProtKB-KW"/>
</dbReference>
<dbReference type="InterPro" id="IPR016181">
    <property type="entry name" value="Acyl_CoA_acyltransferase"/>
</dbReference>
<comment type="function">
    <text evidence="9">Catalyzes the first step in the biosynthesis of ornithine lipids, which are phosphorus-free membrane lipids. Catalyzes the 3-hydroxyacyl-acyl carrier protein-dependent acylation of ornithine to form lyso-ornithine lipid (LOL).</text>
</comment>
<dbReference type="OrthoDB" id="9787072at2"/>
<dbReference type="PANTHER" id="PTHR37323">
    <property type="entry name" value="GCN5-RELATED N-ACETYLTRANSFERASE"/>
    <property type="match status" value="1"/>
</dbReference>
<evidence type="ECO:0000256" key="8">
    <source>
        <dbReference type="ARBA" id="ARBA00039866"/>
    </source>
</evidence>
<comment type="pathway">
    <text evidence="1">Lipid metabolism.</text>
</comment>
<gene>
    <name evidence="12" type="ORF">FKG95_14610</name>
</gene>
<evidence type="ECO:0000256" key="5">
    <source>
        <dbReference type="ARBA" id="ARBA00023315"/>
    </source>
</evidence>
<comment type="catalytic activity">
    <reaction evidence="10">
        <text>a (3R)-hydroxyacyl-[ACP] + L-ornithine = a lyso-ornithine lipid + holo-[ACP] + H(+)</text>
        <dbReference type="Rhea" id="RHEA:20633"/>
        <dbReference type="Rhea" id="RHEA-COMP:9685"/>
        <dbReference type="Rhea" id="RHEA-COMP:9945"/>
        <dbReference type="ChEBI" id="CHEBI:15378"/>
        <dbReference type="ChEBI" id="CHEBI:46911"/>
        <dbReference type="ChEBI" id="CHEBI:64479"/>
        <dbReference type="ChEBI" id="CHEBI:78827"/>
        <dbReference type="ChEBI" id="CHEBI:138482"/>
        <dbReference type="EC" id="2.3.2.30"/>
    </reaction>
    <physiologicalReaction direction="left-to-right" evidence="10">
        <dbReference type="Rhea" id="RHEA:20634"/>
    </physiologicalReaction>
</comment>
<evidence type="ECO:0000256" key="9">
    <source>
        <dbReference type="ARBA" id="ARBA00045724"/>
    </source>
</evidence>
<feature type="region of interest" description="Disordered" evidence="11">
    <location>
        <begin position="271"/>
        <end position="294"/>
    </location>
</feature>
<evidence type="ECO:0000256" key="11">
    <source>
        <dbReference type="SAM" id="MobiDB-lite"/>
    </source>
</evidence>
<dbReference type="AlphaFoldDB" id="A0A545TRZ6"/>
<evidence type="ECO:0000256" key="6">
    <source>
        <dbReference type="ARBA" id="ARBA00038095"/>
    </source>
</evidence>
<dbReference type="Pfam" id="PF13444">
    <property type="entry name" value="Acetyltransf_5"/>
    <property type="match status" value="1"/>
</dbReference>
<keyword evidence="4" id="KW-0443">Lipid metabolism</keyword>
<evidence type="ECO:0000313" key="13">
    <source>
        <dbReference type="Proteomes" id="UP000315252"/>
    </source>
</evidence>
<evidence type="ECO:0000256" key="3">
    <source>
        <dbReference type="ARBA" id="ARBA00022679"/>
    </source>
</evidence>
<keyword evidence="3 12" id="KW-0808">Transferase</keyword>
<evidence type="ECO:0000256" key="1">
    <source>
        <dbReference type="ARBA" id="ARBA00005189"/>
    </source>
</evidence>